<evidence type="ECO:0000313" key="3">
    <source>
        <dbReference type="EMBL" id="MFC7256506.1"/>
    </source>
</evidence>
<sequence>MSFPPTEMVVDAPPSSLRDFFTDVPDGDVSLVTVNRTHPKPIRDLLANAFATQSVTLSERALPTDEDLVAPLEGGEVTAIPSLDRVIQSFLLVNADRFKTSAWGFDDAVPSVLTGMDGTLFDLRGHPASNKETLLLVLISRHIERLAHEAGVGTVRSAFQRLSRLEDEFGTRQVYERLSGRTPDVHVYGVPDESPTLRDATVHGGAGEEYRNS</sequence>
<dbReference type="RefSeq" id="WP_379705389.1">
    <property type="nucleotide sequence ID" value="NZ_JBHTAT010000001.1"/>
</dbReference>
<dbReference type="InterPro" id="IPR019278">
    <property type="entry name" value="DICT_dom"/>
</dbReference>
<evidence type="ECO:0000313" key="4">
    <source>
        <dbReference type="Proteomes" id="UP001596434"/>
    </source>
</evidence>
<comment type="caution">
    <text evidence="3">The sequence shown here is derived from an EMBL/GenBank/DDBJ whole genome shotgun (WGS) entry which is preliminary data.</text>
</comment>
<keyword evidence="4" id="KW-1185">Reference proteome</keyword>
<protein>
    <submittedName>
        <fullName evidence="3">DICT sensory domain-containing protein</fullName>
    </submittedName>
</protein>
<dbReference type="Proteomes" id="UP001596434">
    <property type="component" value="Unassembled WGS sequence"/>
</dbReference>
<dbReference type="AlphaFoldDB" id="A0ABD6A257"/>
<name>A0ABD6A257_9EURY</name>
<feature type="region of interest" description="Disordered" evidence="1">
    <location>
        <begin position="192"/>
        <end position="213"/>
    </location>
</feature>
<evidence type="ECO:0000256" key="1">
    <source>
        <dbReference type="SAM" id="MobiDB-lite"/>
    </source>
</evidence>
<reference evidence="3 4" key="1">
    <citation type="journal article" date="2019" name="Int. J. Syst. Evol. Microbiol.">
        <title>The Global Catalogue of Microorganisms (GCM) 10K type strain sequencing project: providing services to taxonomists for standard genome sequencing and annotation.</title>
        <authorList>
            <consortium name="The Broad Institute Genomics Platform"/>
            <consortium name="The Broad Institute Genome Sequencing Center for Infectious Disease"/>
            <person name="Wu L."/>
            <person name="Ma J."/>
        </authorList>
    </citation>
    <scope>NUCLEOTIDE SEQUENCE [LARGE SCALE GENOMIC DNA]</scope>
    <source>
        <strain evidence="3 4">GX21</strain>
    </source>
</reference>
<gene>
    <name evidence="3" type="ORF">ACFQKE_14565</name>
</gene>
<evidence type="ECO:0000259" key="2">
    <source>
        <dbReference type="Pfam" id="PF10069"/>
    </source>
</evidence>
<proteinExistence type="predicted"/>
<feature type="domain" description="DICT" evidence="2">
    <location>
        <begin position="112"/>
        <end position="195"/>
    </location>
</feature>
<dbReference type="EMBL" id="JBHTAT010000001">
    <property type="protein sequence ID" value="MFC7256506.1"/>
    <property type="molecule type" value="Genomic_DNA"/>
</dbReference>
<dbReference type="Pfam" id="PF10069">
    <property type="entry name" value="DICT"/>
    <property type="match status" value="1"/>
</dbReference>
<dbReference type="GeneID" id="96954897"/>
<accession>A0ABD6A257</accession>
<organism evidence="3 4">
    <name type="scientific">Haloplanus litoreus</name>
    <dbReference type="NCBI Taxonomy" id="767515"/>
    <lineage>
        <taxon>Archaea</taxon>
        <taxon>Methanobacteriati</taxon>
        <taxon>Methanobacteriota</taxon>
        <taxon>Stenosarchaea group</taxon>
        <taxon>Halobacteria</taxon>
        <taxon>Halobacteriales</taxon>
        <taxon>Haloferacaceae</taxon>
        <taxon>Haloplanus</taxon>
    </lineage>
</organism>